<dbReference type="EMBL" id="CDMZ01001947">
    <property type="protein sequence ID" value="CEM39685.1"/>
    <property type="molecule type" value="Genomic_DNA"/>
</dbReference>
<sequence length="202" mass="21824">MRVDCDKGVRGFGHEKVFRECGKELDKMMQLQLMRMRMFLSSVSVHAKQVCPLCGAEVMVSGTQKDLRDVEMACIQSFMPAWNTAGVNRKMKGKTSLVLHPGNKGGETSEGQGRRRSGQIAGRRGGGVTACTDRLRAFMSVRNSVQGDGGGVRNANFPPYLSRCYVAADVSGSRGQVSWSGGKRGKEIERGKGGRGGLGSYV</sequence>
<protein>
    <submittedName>
        <fullName evidence="2">Uncharacterized protein</fullName>
    </submittedName>
</protein>
<accession>A0A0G4H753</accession>
<reference evidence="2" key="1">
    <citation type="submission" date="2014-11" db="EMBL/GenBank/DDBJ databases">
        <authorList>
            <person name="Otto D Thomas"/>
            <person name="Naeem Raeece"/>
        </authorList>
    </citation>
    <scope>NUCLEOTIDE SEQUENCE</scope>
</reference>
<feature type="region of interest" description="Disordered" evidence="1">
    <location>
        <begin position="96"/>
        <end position="127"/>
    </location>
</feature>
<organism evidence="2">
    <name type="scientific">Chromera velia CCMP2878</name>
    <dbReference type="NCBI Taxonomy" id="1169474"/>
    <lineage>
        <taxon>Eukaryota</taxon>
        <taxon>Sar</taxon>
        <taxon>Alveolata</taxon>
        <taxon>Colpodellida</taxon>
        <taxon>Chromeraceae</taxon>
        <taxon>Chromera</taxon>
    </lineage>
</organism>
<name>A0A0G4H753_9ALVE</name>
<feature type="region of interest" description="Disordered" evidence="1">
    <location>
        <begin position="173"/>
        <end position="202"/>
    </location>
</feature>
<evidence type="ECO:0000313" key="2">
    <source>
        <dbReference type="EMBL" id="CEM39685.1"/>
    </source>
</evidence>
<dbReference type="VEuPathDB" id="CryptoDB:Cvel_24972"/>
<proteinExistence type="predicted"/>
<gene>
    <name evidence="2" type="ORF">Cvel_24972</name>
</gene>
<evidence type="ECO:0000256" key="1">
    <source>
        <dbReference type="SAM" id="MobiDB-lite"/>
    </source>
</evidence>
<dbReference type="AlphaFoldDB" id="A0A0G4H753"/>